<reference evidence="1" key="1">
    <citation type="submission" date="2020-05" db="EMBL/GenBank/DDBJ databases">
        <title>WGS assembly of Panicum virgatum.</title>
        <authorList>
            <person name="Lovell J.T."/>
            <person name="Jenkins J."/>
            <person name="Shu S."/>
            <person name="Juenger T.E."/>
            <person name="Schmutz J."/>
        </authorList>
    </citation>
    <scope>NUCLEOTIDE SEQUENCE</scope>
    <source>
        <strain evidence="1">AP13</strain>
    </source>
</reference>
<accession>A0A8T0R633</accession>
<name>A0A8T0R633_PANVG</name>
<gene>
    <name evidence="1" type="ORF">PVAP13_6KG013176</name>
</gene>
<protein>
    <submittedName>
        <fullName evidence="1">Uncharacterized protein</fullName>
    </submittedName>
</protein>
<dbReference type="EMBL" id="CM029047">
    <property type="protein sequence ID" value="KAG2581014.1"/>
    <property type="molecule type" value="Genomic_DNA"/>
</dbReference>
<comment type="caution">
    <text evidence="1">The sequence shown here is derived from an EMBL/GenBank/DDBJ whole genome shotgun (WGS) entry which is preliminary data.</text>
</comment>
<dbReference type="AlphaFoldDB" id="A0A8T0R633"/>
<keyword evidence="2" id="KW-1185">Reference proteome</keyword>
<evidence type="ECO:0000313" key="1">
    <source>
        <dbReference type="EMBL" id="KAG2581014.1"/>
    </source>
</evidence>
<dbReference type="Proteomes" id="UP000823388">
    <property type="component" value="Chromosome 6K"/>
</dbReference>
<evidence type="ECO:0000313" key="2">
    <source>
        <dbReference type="Proteomes" id="UP000823388"/>
    </source>
</evidence>
<organism evidence="1 2">
    <name type="scientific">Panicum virgatum</name>
    <name type="common">Blackwell switchgrass</name>
    <dbReference type="NCBI Taxonomy" id="38727"/>
    <lineage>
        <taxon>Eukaryota</taxon>
        <taxon>Viridiplantae</taxon>
        <taxon>Streptophyta</taxon>
        <taxon>Embryophyta</taxon>
        <taxon>Tracheophyta</taxon>
        <taxon>Spermatophyta</taxon>
        <taxon>Magnoliopsida</taxon>
        <taxon>Liliopsida</taxon>
        <taxon>Poales</taxon>
        <taxon>Poaceae</taxon>
        <taxon>PACMAD clade</taxon>
        <taxon>Panicoideae</taxon>
        <taxon>Panicodae</taxon>
        <taxon>Paniceae</taxon>
        <taxon>Panicinae</taxon>
        <taxon>Panicum</taxon>
        <taxon>Panicum sect. Hiantes</taxon>
    </lineage>
</organism>
<proteinExistence type="predicted"/>
<sequence>MCCTSSLALKHKQKQLSRGKEWERKRYRCPCDAAQGRGAGRKVEVGTSEKNQELLGARVEGVRPDLLEKRKKMQIDWRRRGWSHGIGGEAVDRAARHHRGFQARCVETKGEDPCVPMGASGLRGQKRKICVPL</sequence>